<organism evidence="1 2">
    <name type="scientific">Paraglaciecola psychrophila 170</name>
    <dbReference type="NCBI Taxonomy" id="1129794"/>
    <lineage>
        <taxon>Bacteria</taxon>
        <taxon>Pseudomonadati</taxon>
        <taxon>Pseudomonadota</taxon>
        <taxon>Gammaproteobacteria</taxon>
        <taxon>Alteromonadales</taxon>
        <taxon>Alteromonadaceae</taxon>
        <taxon>Paraglaciecola</taxon>
    </lineage>
</organism>
<dbReference type="HOGENOM" id="CLU_3186895_0_0_6"/>
<dbReference type="PATRIC" id="fig|1129794.4.peg.3561"/>
<name>M4RSP6_9ALTE</name>
<accession>M4RSP6</accession>
<evidence type="ECO:0000313" key="1">
    <source>
        <dbReference type="EMBL" id="AGH45688.1"/>
    </source>
</evidence>
<dbReference type="Proteomes" id="UP000011864">
    <property type="component" value="Chromosome"/>
</dbReference>
<proteinExistence type="predicted"/>
<evidence type="ECO:0000313" key="2">
    <source>
        <dbReference type="Proteomes" id="UP000011864"/>
    </source>
</evidence>
<gene>
    <name evidence="1" type="ORF">C427_3580</name>
</gene>
<protein>
    <submittedName>
        <fullName evidence="1">Uncharacterized protein</fullName>
    </submittedName>
</protein>
<dbReference type="EMBL" id="CP003837">
    <property type="protein sequence ID" value="AGH45688.1"/>
    <property type="molecule type" value="Genomic_DNA"/>
</dbReference>
<sequence>MFPPTFAQMASMPFAPKISLFCAETLKAEKAVATALLQSKFVYFAL</sequence>
<keyword evidence="2" id="KW-1185">Reference proteome</keyword>
<reference evidence="1 2" key="1">
    <citation type="journal article" date="2013" name="Genome Announc.">
        <title>Complete Genome Sequence of Glaciecola psychrophila Strain 170T.</title>
        <authorList>
            <person name="Yin J."/>
            <person name="Chen J."/>
            <person name="Liu G."/>
            <person name="Yu Y."/>
            <person name="Song L."/>
            <person name="Wang X."/>
            <person name="Qu X."/>
        </authorList>
    </citation>
    <scope>NUCLEOTIDE SEQUENCE [LARGE SCALE GENOMIC DNA]</scope>
    <source>
        <strain evidence="1 2">170</strain>
    </source>
</reference>
<dbReference type="KEGG" id="gps:C427_3580"/>
<dbReference type="AlphaFoldDB" id="M4RSP6"/>